<dbReference type="WBParaSite" id="EgrG_000878600">
    <property type="protein sequence ID" value="EgrG_000878600"/>
    <property type="gene ID" value="EgrG_000878600"/>
</dbReference>
<dbReference type="AlphaFoldDB" id="A0A068WFI4"/>
<name>A0A068WFI4_ECHGR</name>
<reference evidence="1 2" key="1">
    <citation type="journal article" date="2013" name="Nature">
        <title>The genomes of four tapeworm species reveal adaptations to parasitism.</title>
        <authorList>
            <person name="Tsai I.J."/>
            <person name="Zarowiecki M."/>
            <person name="Holroyd N."/>
            <person name="Garciarrubio A."/>
            <person name="Sanchez-Flores A."/>
            <person name="Brooks K.L."/>
            <person name="Tracey A."/>
            <person name="Bobes R.J."/>
            <person name="Fragoso G."/>
            <person name="Sciutto E."/>
            <person name="Aslett M."/>
            <person name="Beasley H."/>
            <person name="Bennett H.M."/>
            <person name="Cai J."/>
            <person name="Camicia F."/>
            <person name="Clark R."/>
            <person name="Cucher M."/>
            <person name="De Silva N."/>
            <person name="Day T.A."/>
            <person name="Deplazes P."/>
            <person name="Estrada K."/>
            <person name="Fernandez C."/>
            <person name="Holland P.W."/>
            <person name="Hou J."/>
            <person name="Hu S."/>
            <person name="Huckvale T."/>
            <person name="Hung S.S."/>
            <person name="Kamenetzky L."/>
            <person name="Keane J.A."/>
            <person name="Kiss F."/>
            <person name="Koziol U."/>
            <person name="Lambert O."/>
            <person name="Liu K."/>
            <person name="Luo X."/>
            <person name="Luo Y."/>
            <person name="Macchiaroli N."/>
            <person name="Nichol S."/>
            <person name="Paps J."/>
            <person name="Parkinson J."/>
            <person name="Pouchkina-Stantcheva N."/>
            <person name="Riddiford N."/>
            <person name="Rosenzvit M."/>
            <person name="Salinas G."/>
            <person name="Wasmuth J.D."/>
            <person name="Zamanian M."/>
            <person name="Zheng Y."/>
            <person name="Cai X."/>
            <person name="Soberon X."/>
            <person name="Olson P.D."/>
            <person name="Laclette J.P."/>
            <person name="Brehm K."/>
            <person name="Berriman M."/>
            <person name="Garciarrubio A."/>
            <person name="Bobes R.J."/>
            <person name="Fragoso G."/>
            <person name="Sanchez-Flores A."/>
            <person name="Estrada K."/>
            <person name="Cevallos M.A."/>
            <person name="Morett E."/>
            <person name="Gonzalez V."/>
            <person name="Portillo T."/>
            <person name="Ochoa-Leyva A."/>
            <person name="Jose M.V."/>
            <person name="Sciutto E."/>
            <person name="Landa A."/>
            <person name="Jimenez L."/>
            <person name="Valdes V."/>
            <person name="Carrero J.C."/>
            <person name="Larralde C."/>
            <person name="Morales-Montor J."/>
            <person name="Limon-Lason J."/>
            <person name="Soberon X."/>
            <person name="Laclette J.P."/>
        </authorList>
    </citation>
    <scope>NUCLEOTIDE SEQUENCE [LARGE SCALE GENOMIC DNA]</scope>
</reference>
<dbReference type="SUPFAM" id="SSF47473">
    <property type="entry name" value="EF-hand"/>
    <property type="match status" value="1"/>
</dbReference>
<evidence type="ECO:0000313" key="1">
    <source>
        <dbReference type="EMBL" id="CDS16364.1"/>
    </source>
</evidence>
<dbReference type="OrthoDB" id="6225981at2759"/>
<reference evidence="1" key="2">
    <citation type="submission" date="2014-06" db="EMBL/GenBank/DDBJ databases">
        <authorList>
            <person name="Aslett M."/>
        </authorList>
    </citation>
    <scope>NUCLEOTIDE SEQUENCE</scope>
</reference>
<protein>
    <submittedName>
        <fullName evidence="1 3">Uncharacterized protein</fullName>
    </submittedName>
</protein>
<gene>
    <name evidence="3" type="primary">EGR_06732</name>
    <name evidence="1" type="ORF">EgrG_000878600</name>
</gene>
<reference evidence="3" key="3">
    <citation type="submission" date="2020-10" db="UniProtKB">
        <authorList>
            <consortium name="WormBaseParasite"/>
        </authorList>
    </citation>
    <scope>IDENTIFICATION</scope>
</reference>
<dbReference type="Proteomes" id="UP000492820">
    <property type="component" value="Unassembled WGS sequence"/>
</dbReference>
<dbReference type="InterPro" id="IPR011992">
    <property type="entry name" value="EF-hand-dom_pair"/>
</dbReference>
<evidence type="ECO:0000313" key="3">
    <source>
        <dbReference type="WBParaSite" id="EgrG_000878600"/>
    </source>
</evidence>
<proteinExistence type="predicted"/>
<dbReference type="EMBL" id="LK028576">
    <property type="protein sequence ID" value="CDS16364.1"/>
    <property type="molecule type" value="Genomic_DNA"/>
</dbReference>
<sequence>MAHMDRISISRLFDPRNLGHFRTDDLEAILILNGFYPSREDIEQAREKYGDVVSKEQVEDELCKQRKKPPIQMKILFDEVRDILNVQRGCFSREDLIALFAEQKRPLKEQDVDTLLNGICDKGVVKLRSFLDRLARPVNTNE</sequence>
<accession>A0A068WFI4</accession>
<evidence type="ECO:0000313" key="2">
    <source>
        <dbReference type="Proteomes" id="UP000492820"/>
    </source>
</evidence>
<organism evidence="1">
    <name type="scientific">Echinococcus granulosus</name>
    <name type="common">Hydatid tapeworm</name>
    <dbReference type="NCBI Taxonomy" id="6210"/>
    <lineage>
        <taxon>Eukaryota</taxon>
        <taxon>Metazoa</taxon>
        <taxon>Spiralia</taxon>
        <taxon>Lophotrochozoa</taxon>
        <taxon>Platyhelminthes</taxon>
        <taxon>Cestoda</taxon>
        <taxon>Eucestoda</taxon>
        <taxon>Cyclophyllidea</taxon>
        <taxon>Taeniidae</taxon>
        <taxon>Echinococcus</taxon>
        <taxon>Echinococcus granulosus group</taxon>
    </lineage>
</organism>